<reference evidence="1" key="1">
    <citation type="journal article" date="2020" name="Nat. Commun.">
        <title>Large-scale genome sequencing of mycorrhizal fungi provides insights into the early evolution of symbiotic traits.</title>
        <authorList>
            <person name="Miyauchi S."/>
            <person name="Kiss E."/>
            <person name="Kuo A."/>
            <person name="Drula E."/>
            <person name="Kohler A."/>
            <person name="Sanchez-Garcia M."/>
            <person name="Morin E."/>
            <person name="Andreopoulos B."/>
            <person name="Barry K.W."/>
            <person name="Bonito G."/>
            <person name="Buee M."/>
            <person name="Carver A."/>
            <person name="Chen C."/>
            <person name="Cichocki N."/>
            <person name="Clum A."/>
            <person name="Culley D."/>
            <person name="Crous P.W."/>
            <person name="Fauchery L."/>
            <person name="Girlanda M."/>
            <person name="Hayes R.D."/>
            <person name="Keri Z."/>
            <person name="LaButti K."/>
            <person name="Lipzen A."/>
            <person name="Lombard V."/>
            <person name="Magnuson J."/>
            <person name="Maillard F."/>
            <person name="Murat C."/>
            <person name="Nolan M."/>
            <person name="Ohm R.A."/>
            <person name="Pangilinan J."/>
            <person name="Pereira M.F."/>
            <person name="Perotto S."/>
            <person name="Peter M."/>
            <person name="Pfister S."/>
            <person name="Riley R."/>
            <person name="Sitrit Y."/>
            <person name="Stielow J.B."/>
            <person name="Szollosi G."/>
            <person name="Zifcakova L."/>
            <person name="Stursova M."/>
            <person name="Spatafora J.W."/>
            <person name="Tedersoo L."/>
            <person name="Vaario L.M."/>
            <person name="Yamada A."/>
            <person name="Yan M."/>
            <person name="Wang P."/>
            <person name="Xu J."/>
            <person name="Bruns T."/>
            <person name="Baldrian P."/>
            <person name="Vilgalys R."/>
            <person name="Dunand C."/>
            <person name="Henrissat B."/>
            <person name="Grigoriev I.V."/>
            <person name="Hibbett D."/>
            <person name="Nagy L.G."/>
            <person name="Martin F.M."/>
        </authorList>
    </citation>
    <scope>NUCLEOTIDE SEQUENCE</scope>
    <source>
        <strain evidence="1">UP504</strain>
    </source>
</reference>
<evidence type="ECO:0000313" key="1">
    <source>
        <dbReference type="EMBL" id="KAF9505592.1"/>
    </source>
</evidence>
<proteinExistence type="predicted"/>
<comment type="caution">
    <text evidence="1">The sequence shown here is derived from an EMBL/GenBank/DDBJ whole genome shotgun (WGS) entry which is preliminary data.</text>
</comment>
<organism evidence="1 2">
    <name type="scientific">Hydnum rufescens UP504</name>
    <dbReference type="NCBI Taxonomy" id="1448309"/>
    <lineage>
        <taxon>Eukaryota</taxon>
        <taxon>Fungi</taxon>
        <taxon>Dikarya</taxon>
        <taxon>Basidiomycota</taxon>
        <taxon>Agaricomycotina</taxon>
        <taxon>Agaricomycetes</taxon>
        <taxon>Cantharellales</taxon>
        <taxon>Hydnaceae</taxon>
        <taxon>Hydnum</taxon>
    </lineage>
</organism>
<dbReference type="AlphaFoldDB" id="A0A9P6AHF0"/>
<name>A0A9P6AHF0_9AGAM</name>
<keyword evidence="2" id="KW-1185">Reference proteome</keyword>
<gene>
    <name evidence="1" type="ORF">BS47DRAFT_1489781</name>
</gene>
<dbReference type="Proteomes" id="UP000886523">
    <property type="component" value="Unassembled WGS sequence"/>
</dbReference>
<dbReference type="EMBL" id="MU129145">
    <property type="protein sequence ID" value="KAF9505592.1"/>
    <property type="molecule type" value="Genomic_DNA"/>
</dbReference>
<accession>A0A9P6AHF0</accession>
<sequence length="110" mass="11528">MKYVFEPPVFSYAGLFPTCVLTSNDDDVGIVVVGDFKSLDQSSSTLNTPGVADADDNPNKVFSVPRSYVPVPPNEPNPSAPDLNARQTVSYCGQLACPGSEGTTALVSTA</sequence>
<protein>
    <submittedName>
        <fullName evidence="1">Uncharacterized protein</fullName>
    </submittedName>
</protein>
<evidence type="ECO:0000313" key="2">
    <source>
        <dbReference type="Proteomes" id="UP000886523"/>
    </source>
</evidence>